<dbReference type="CDD" id="cd06850">
    <property type="entry name" value="biotinyl_domain"/>
    <property type="match status" value="1"/>
</dbReference>
<dbReference type="PANTHER" id="PTHR45266">
    <property type="entry name" value="OXALOACETATE DECARBOXYLASE ALPHA CHAIN"/>
    <property type="match status" value="1"/>
</dbReference>
<dbReference type="EMBL" id="JBHTEY010000004">
    <property type="protein sequence ID" value="MFC7616581.1"/>
    <property type="molecule type" value="Genomic_DNA"/>
</dbReference>
<dbReference type="InterPro" id="IPR029000">
    <property type="entry name" value="Cyclophilin-like_dom_sf"/>
</dbReference>
<dbReference type="SUPFAM" id="SSF51230">
    <property type="entry name" value="Single hybrid motif"/>
    <property type="match status" value="1"/>
</dbReference>
<evidence type="ECO:0000313" key="6">
    <source>
        <dbReference type="EMBL" id="MFC7616581.1"/>
    </source>
</evidence>
<comment type="caution">
    <text evidence="6">The sequence shown here is derived from an EMBL/GenBank/DDBJ whole genome shotgun (WGS) entry which is preliminary data.</text>
</comment>
<dbReference type="InterPro" id="IPR011053">
    <property type="entry name" value="Single_hybrid_motif"/>
</dbReference>
<dbReference type="Gene3D" id="2.40.50.100">
    <property type="match status" value="1"/>
</dbReference>
<feature type="domain" description="Lipoyl-binding" evidence="5">
    <location>
        <begin position="204"/>
        <end position="282"/>
    </location>
</feature>
<name>A0ABW2TUW7_9PSEU</name>
<evidence type="ECO:0000256" key="4">
    <source>
        <dbReference type="ARBA" id="ARBA00023267"/>
    </source>
</evidence>
<evidence type="ECO:0000313" key="7">
    <source>
        <dbReference type="Proteomes" id="UP001596512"/>
    </source>
</evidence>
<dbReference type="PANTHER" id="PTHR45266:SF3">
    <property type="entry name" value="OXALOACETATE DECARBOXYLASE ALPHA CHAIN"/>
    <property type="match status" value="1"/>
</dbReference>
<evidence type="ECO:0000256" key="1">
    <source>
        <dbReference type="ARBA" id="ARBA00022741"/>
    </source>
</evidence>
<evidence type="ECO:0000259" key="5">
    <source>
        <dbReference type="PROSITE" id="PS50968"/>
    </source>
</evidence>
<dbReference type="Pfam" id="PF00364">
    <property type="entry name" value="Biotin_lipoyl"/>
    <property type="match status" value="1"/>
</dbReference>
<organism evidence="6 7">
    <name type="scientific">Actinokineospora soli</name>
    <dbReference type="NCBI Taxonomy" id="1048753"/>
    <lineage>
        <taxon>Bacteria</taxon>
        <taxon>Bacillati</taxon>
        <taxon>Actinomycetota</taxon>
        <taxon>Actinomycetes</taxon>
        <taxon>Pseudonocardiales</taxon>
        <taxon>Pseudonocardiaceae</taxon>
        <taxon>Actinokineospora</taxon>
    </lineage>
</organism>
<protein>
    <submittedName>
        <fullName evidence="6">Carboxyltransferase domain-containing protein</fullName>
    </submittedName>
</protein>
<accession>A0ABW2TUW7</accession>
<proteinExistence type="predicted"/>
<reference evidence="7" key="1">
    <citation type="journal article" date="2019" name="Int. J. Syst. Evol. Microbiol.">
        <title>The Global Catalogue of Microorganisms (GCM) 10K type strain sequencing project: providing services to taxonomists for standard genome sequencing and annotation.</title>
        <authorList>
            <consortium name="The Broad Institute Genomics Platform"/>
            <consortium name="The Broad Institute Genome Sequencing Center for Infectious Disease"/>
            <person name="Wu L."/>
            <person name="Ma J."/>
        </authorList>
    </citation>
    <scope>NUCLEOTIDE SEQUENCE [LARGE SCALE GENOMIC DNA]</scope>
    <source>
        <strain evidence="7">JCM 17695</strain>
    </source>
</reference>
<sequence length="287" mass="31119">MEPGQHRVHQAHQRVVLCGRRAGHGVRRRVPRARPRRRLPRRARATPLDPRHRLVTTKYNPARTWTPEGGVGIGGAYMCVYGMESPGGYQLIGRTAPIWSGLRQYGPFEPGVPWLLRFFDRVSFFPVGPDDLLDYRADLLAGRVEVEITEGGFSLAEHNRFLAEHADGIAAFRARQGAAFEAERVAWEAAGEFAPRPEPEPASPVAVTVPPGGSVVEAPLSASVWRVDARPGDAVAAGTPLLRLEAMKLEVVVRAPVDGVVADILVSPGQHLSAGHALAVIAREEAA</sequence>
<dbReference type="InterPro" id="IPR050709">
    <property type="entry name" value="Biotin_Carboxyl_Carrier/Decarb"/>
</dbReference>
<keyword evidence="4" id="KW-0092">Biotin</keyword>
<dbReference type="PROSITE" id="PS00188">
    <property type="entry name" value="BIOTIN"/>
    <property type="match status" value="1"/>
</dbReference>
<keyword evidence="3" id="KW-0067">ATP-binding</keyword>
<dbReference type="InterPro" id="IPR001882">
    <property type="entry name" value="Biotin_BS"/>
</dbReference>
<dbReference type="SMART" id="SM00796">
    <property type="entry name" value="AHS1"/>
    <property type="match status" value="1"/>
</dbReference>
<keyword evidence="7" id="KW-1185">Reference proteome</keyword>
<evidence type="ECO:0000256" key="3">
    <source>
        <dbReference type="ARBA" id="ARBA00022840"/>
    </source>
</evidence>
<dbReference type="PROSITE" id="PS50968">
    <property type="entry name" value="BIOTINYL_LIPOYL"/>
    <property type="match status" value="1"/>
</dbReference>
<dbReference type="Gene3D" id="2.40.100.10">
    <property type="entry name" value="Cyclophilin-like"/>
    <property type="match status" value="1"/>
</dbReference>
<dbReference type="InterPro" id="IPR000089">
    <property type="entry name" value="Biotin_lipoyl"/>
</dbReference>
<evidence type="ECO:0000256" key="2">
    <source>
        <dbReference type="ARBA" id="ARBA00022801"/>
    </source>
</evidence>
<dbReference type="InterPro" id="IPR003833">
    <property type="entry name" value="CT_C_D"/>
</dbReference>
<keyword evidence="1" id="KW-0547">Nucleotide-binding</keyword>
<keyword evidence="2" id="KW-0378">Hydrolase</keyword>
<dbReference type="Proteomes" id="UP001596512">
    <property type="component" value="Unassembled WGS sequence"/>
</dbReference>
<dbReference type="SUPFAM" id="SSF50891">
    <property type="entry name" value="Cyclophilin-like"/>
    <property type="match status" value="1"/>
</dbReference>
<dbReference type="Pfam" id="PF02682">
    <property type="entry name" value="CT_C_D"/>
    <property type="match status" value="1"/>
</dbReference>
<gene>
    <name evidence="6" type="ORF">ACFQV2_27055</name>
</gene>